<keyword evidence="3" id="KW-1185">Reference proteome</keyword>
<dbReference type="Proteomes" id="UP000660745">
    <property type="component" value="Unassembled WGS sequence"/>
</dbReference>
<evidence type="ECO:0000313" key="2">
    <source>
        <dbReference type="EMBL" id="GGP07110.1"/>
    </source>
</evidence>
<evidence type="ECO:0000313" key="3">
    <source>
        <dbReference type="Proteomes" id="UP000660745"/>
    </source>
</evidence>
<reference evidence="2" key="2">
    <citation type="submission" date="2020-09" db="EMBL/GenBank/DDBJ databases">
        <authorList>
            <person name="Sun Q."/>
            <person name="Zhou Y."/>
        </authorList>
    </citation>
    <scope>NUCLEOTIDE SEQUENCE</scope>
    <source>
        <strain evidence="2">CGMCC 4.7430</strain>
    </source>
</reference>
<comment type="caution">
    <text evidence="2">The sequence shown here is derived from an EMBL/GenBank/DDBJ whole genome shotgun (WGS) entry which is preliminary data.</text>
</comment>
<feature type="chain" id="PRO_5037157711" evidence="1">
    <location>
        <begin position="26"/>
        <end position="92"/>
    </location>
</feature>
<name>A0A918A7D6_9ACTN</name>
<dbReference type="EMBL" id="BMNK01000005">
    <property type="protein sequence ID" value="GGP07110.1"/>
    <property type="molecule type" value="Genomic_DNA"/>
</dbReference>
<keyword evidence="1" id="KW-0732">Signal</keyword>
<reference evidence="2" key="1">
    <citation type="journal article" date="2014" name="Int. J. Syst. Evol. Microbiol.">
        <title>Complete genome sequence of Corynebacterium casei LMG S-19264T (=DSM 44701T), isolated from a smear-ripened cheese.</title>
        <authorList>
            <consortium name="US DOE Joint Genome Institute (JGI-PGF)"/>
            <person name="Walter F."/>
            <person name="Albersmeier A."/>
            <person name="Kalinowski J."/>
            <person name="Ruckert C."/>
        </authorList>
    </citation>
    <scope>NUCLEOTIDE SEQUENCE</scope>
    <source>
        <strain evidence="2">CGMCC 4.7430</strain>
    </source>
</reference>
<sequence>MFKHAIGAFAIAATTVLLSAGPVAADPWWDDDWSEECATYTVRPGWLPDWPLFDALGVRRIVQNTSGSARVCLDRNGRPVVERLRFRELPIR</sequence>
<evidence type="ECO:0000256" key="1">
    <source>
        <dbReference type="SAM" id="SignalP"/>
    </source>
</evidence>
<proteinExistence type="predicted"/>
<dbReference type="AlphaFoldDB" id="A0A918A7D6"/>
<organism evidence="2 3">
    <name type="scientific">Nonomuraea glycinis</name>
    <dbReference type="NCBI Taxonomy" id="2047744"/>
    <lineage>
        <taxon>Bacteria</taxon>
        <taxon>Bacillati</taxon>
        <taxon>Actinomycetota</taxon>
        <taxon>Actinomycetes</taxon>
        <taxon>Streptosporangiales</taxon>
        <taxon>Streptosporangiaceae</taxon>
        <taxon>Nonomuraea</taxon>
    </lineage>
</organism>
<accession>A0A918A7D6</accession>
<feature type="signal peptide" evidence="1">
    <location>
        <begin position="1"/>
        <end position="25"/>
    </location>
</feature>
<protein>
    <submittedName>
        <fullName evidence="2">Uncharacterized protein</fullName>
    </submittedName>
</protein>
<gene>
    <name evidence="2" type="ORF">GCM10012278_33570</name>
</gene>